<evidence type="ECO:0000313" key="2">
    <source>
        <dbReference type="Proteomes" id="UP001234297"/>
    </source>
</evidence>
<gene>
    <name evidence="1" type="ORF">MRB53_001112</name>
</gene>
<name>A0ACC2MRS2_PERAE</name>
<dbReference type="EMBL" id="CM056809">
    <property type="protein sequence ID" value="KAJ8648089.1"/>
    <property type="molecule type" value="Genomic_DNA"/>
</dbReference>
<accession>A0ACC2MRS2</accession>
<dbReference type="Proteomes" id="UP001234297">
    <property type="component" value="Chromosome 1"/>
</dbReference>
<evidence type="ECO:0000313" key="1">
    <source>
        <dbReference type="EMBL" id="KAJ8648089.1"/>
    </source>
</evidence>
<sequence length="315" mass="34380">MNTKICELLCPSNPYDCPPFCYAPFPPRPLPPRPPPPPPPRPPSPHSSQDNSRIIISISLLGSAFMLISLCAIVARLSSNRNSSTHEDHVRGDVRRMGLEESVIESIAVCKYKRGGGLFEGTECSICLNEFREAENLRLLPNCIHAFHLPCIDTWLKSNVNCPLCRMTVISNPMSSQCGDPSSSSSTTTTTSTSTSTTTTTPSHSREESHSHIGLEINRSNGVGGNHRETHVDVSASEDSSSTHVNCGFRSQSDLGAVEMTNDDIQLVRITVSMDLTADTGISKEEAPQRTEPMQSEENRSQASLDSDDNVQNNR</sequence>
<reference evidence="1 2" key="1">
    <citation type="journal article" date="2022" name="Hortic Res">
        <title>A haplotype resolved chromosomal level avocado genome allows analysis of novel avocado genes.</title>
        <authorList>
            <person name="Nath O."/>
            <person name="Fletcher S.J."/>
            <person name="Hayward A."/>
            <person name="Shaw L.M."/>
            <person name="Masouleh A.K."/>
            <person name="Furtado A."/>
            <person name="Henry R.J."/>
            <person name="Mitter N."/>
        </authorList>
    </citation>
    <scope>NUCLEOTIDE SEQUENCE [LARGE SCALE GENOMIC DNA]</scope>
    <source>
        <strain evidence="2">cv. Hass</strain>
    </source>
</reference>
<protein>
    <submittedName>
        <fullName evidence="1">Uncharacterized protein</fullName>
    </submittedName>
</protein>
<organism evidence="1 2">
    <name type="scientific">Persea americana</name>
    <name type="common">Avocado</name>
    <dbReference type="NCBI Taxonomy" id="3435"/>
    <lineage>
        <taxon>Eukaryota</taxon>
        <taxon>Viridiplantae</taxon>
        <taxon>Streptophyta</taxon>
        <taxon>Embryophyta</taxon>
        <taxon>Tracheophyta</taxon>
        <taxon>Spermatophyta</taxon>
        <taxon>Magnoliopsida</taxon>
        <taxon>Magnoliidae</taxon>
        <taxon>Laurales</taxon>
        <taxon>Lauraceae</taxon>
        <taxon>Persea</taxon>
    </lineage>
</organism>
<proteinExistence type="predicted"/>
<comment type="caution">
    <text evidence="1">The sequence shown here is derived from an EMBL/GenBank/DDBJ whole genome shotgun (WGS) entry which is preliminary data.</text>
</comment>
<keyword evidence="2" id="KW-1185">Reference proteome</keyword>